<dbReference type="GO" id="GO:0055091">
    <property type="term" value="P:phospholipid homeostasis"/>
    <property type="evidence" value="ECO:0007669"/>
    <property type="project" value="TreeGrafter"/>
</dbReference>
<dbReference type="Pfam" id="PF09924">
    <property type="entry name" value="LPG_synthase_C"/>
    <property type="match status" value="1"/>
</dbReference>
<dbReference type="RefSeq" id="WP_048860332.1">
    <property type="nucleotide sequence ID" value="NZ_BANB01000107.1"/>
</dbReference>
<feature type="domain" description="Phosphatidylglycerol lysyltransferase C-terminal" evidence="8">
    <location>
        <begin position="570"/>
        <end position="643"/>
    </location>
</feature>
<feature type="transmembrane region" description="Helical" evidence="7">
    <location>
        <begin position="219"/>
        <end position="241"/>
    </location>
</feature>
<dbReference type="InterPro" id="IPR051211">
    <property type="entry name" value="PG_lysyltransferase"/>
</dbReference>
<keyword evidence="3" id="KW-0808">Transferase</keyword>
<proteinExistence type="predicted"/>
<feature type="transmembrane region" description="Helical" evidence="7">
    <location>
        <begin position="63"/>
        <end position="80"/>
    </location>
</feature>
<feature type="transmembrane region" description="Helical" evidence="7">
    <location>
        <begin position="261"/>
        <end position="282"/>
    </location>
</feature>
<dbReference type="EMBL" id="BANB01000107">
    <property type="protein sequence ID" value="GAN76512.1"/>
    <property type="molecule type" value="Genomic_DNA"/>
</dbReference>
<feature type="transmembrane region" description="Helical" evidence="7">
    <location>
        <begin position="517"/>
        <end position="534"/>
    </location>
</feature>
<evidence type="ECO:0000313" key="10">
    <source>
        <dbReference type="Proteomes" id="UP000032680"/>
    </source>
</evidence>
<evidence type="ECO:0000256" key="1">
    <source>
        <dbReference type="ARBA" id="ARBA00004651"/>
    </source>
</evidence>
<dbReference type="InterPro" id="IPR022791">
    <property type="entry name" value="L-PG_synthase/AglD"/>
</dbReference>
<accession>A0A0D6P4B3</accession>
<dbReference type="GO" id="GO:0005886">
    <property type="term" value="C:plasma membrane"/>
    <property type="evidence" value="ECO:0007669"/>
    <property type="project" value="UniProtKB-SubCell"/>
</dbReference>
<dbReference type="GO" id="GO:0016755">
    <property type="term" value="F:aminoacyltransferase activity"/>
    <property type="evidence" value="ECO:0007669"/>
    <property type="project" value="TreeGrafter"/>
</dbReference>
<comment type="caution">
    <text evidence="9">The sequence shown here is derived from an EMBL/GenBank/DDBJ whole genome shotgun (WGS) entry which is preliminary data.</text>
</comment>
<organism evidence="9 10">
    <name type="scientific">Acidisphaera rubrifaciens HS-AP3</name>
    <dbReference type="NCBI Taxonomy" id="1231350"/>
    <lineage>
        <taxon>Bacteria</taxon>
        <taxon>Pseudomonadati</taxon>
        <taxon>Pseudomonadota</taxon>
        <taxon>Alphaproteobacteria</taxon>
        <taxon>Acetobacterales</taxon>
        <taxon>Acetobacteraceae</taxon>
        <taxon>Acidisphaera</taxon>
    </lineage>
</organism>
<feature type="transmembrane region" description="Helical" evidence="7">
    <location>
        <begin position="348"/>
        <end position="371"/>
    </location>
</feature>
<dbReference type="AlphaFoldDB" id="A0A0D6P4B3"/>
<dbReference type="Proteomes" id="UP000032680">
    <property type="component" value="Unassembled WGS sequence"/>
</dbReference>
<evidence type="ECO:0000256" key="5">
    <source>
        <dbReference type="ARBA" id="ARBA00022989"/>
    </source>
</evidence>
<dbReference type="PANTHER" id="PTHR34697:SF2">
    <property type="entry name" value="PHOSPHATIDYLGLYCEROL LYSYLTRANSFERASE"/>
    <property type="match status" value="1"/>
</dbReference>
<feature type="transmembrane region" description="Helical" evidence="7">
    <location>
        <begin position="22"/>
        <end position="43"/>
    </location>
</feature>
<keyword evidence="5 7" id="KW-1133">Transmembrane helix</keyword>
<evidence type="ECO:0000259" key="8">
    <source>
        <dbReference type="Pfam" id="PF09924"/>
    </source>
</evidence>
<feature type="transmembrane region" description="Helical" evidence="7">
    <location>
        <begin position="100"/>
        <end position="121"/>
    </location>
</feature>
<dbReference type="OrthoDB" id="145485at2"/>
<comment type="subcellular location">
    <subcellularLocation>
        <location evidence="1">Cell membrane</location>
        <topology evidence="1">Multi-pass membrane protein</topology>
    </subcellularLocation>
</comment>
<dbReference type="Pfam" id="PF03706">
    <property type="entry name" value="LPG_synthase_TM"/>
    <property type="match status" value="1"/>
</dbReference>
<keyword evidence="4 7" id="KW-0812">Transmembrane</keyword>
<dbReference type="InterPro" id="IPR024320">
    <property type="entry name" value="LPG_synthase_C"/>
</dbReference>
<keyword evidence="6 7" id="KW-0472">Membrane</keyword>
<protein>
    <submittedName>
        <fullName evidence="9">Transporter</fullName>
    </submittedName>
</protein>
<gene>
    <name evidence="9" type="ORF">Asru_0107_03</name>
</gene>
<reference evidence="9 10" key="1">
    <citation type="submission" date="2012-11" db="EMBL/GenBank/DDBJ databases">
        <title>Whole genome sequence of Acidisphaera rubrifaciens HS-AP3.</title>
        <authorList>
            <person name="Azuma Y."/>
            <person name="Higashiura N."/>
            <person name="Hirakawa H."/>
            <person name="Matsushita K."/>
        </authorList>
    </citation>
    <scope>NUCLEOTIDE SEQUENCE [LARGE SCALE GENOMIC DNA]</scope>
    <source>
        <strain evidence="9 10">HS-AP3</strain>
    </source>
</reference>
<dbReference type="PANTHER" id="PTHR34697">
    <property type="entry name" value="PHOSPHATIDYLGLYCEROL LYSYLTRANSFERASE"/>
    <property type="match status" value="1"/>
</dbReference>
<evidence type="ECO:0000256" key="6">
    <source>
        <dbReference type="ARBA" id="ARBA00023136"/>
    </source>
</evidence>
<keyword evidence="10" id="KW-1185">Reference proteome</keyword>
<evidence type="ECO:0000256" key="3">
    <source>
        <dbReference type="ARBA" id="ARBA00022679"/>
    </source>
</evidence>
<keyword evidence="2" id="KW-1003">Cell membrane</keyword>
<feature type="transmembrane region" description="Helical" evidence="7">
    <location>
        <begin position="176"/>
        <end position="198"/>
    </location>
</feature>
<feature type="transmembrane region" description="Helical" evidence="7">
    <location>
        <begin position="383"/>
        <end position="407"/>
    </location>
</feature>
<feature type="transmembrane region" description="Helical" evidence="7">
    <location>
        <begin position="419"/>
        <end position="452"/>
    </location>
</feature>
<evidence type="ECO:0000256" key="2">
    <source>
        <dbReference type="ARBA" id="ARBA00022475"/>
    </source>
</evidence>
<evidence type="ECO:0000256" key="4">
    <source>
        <dbReference type="ARBA" id="ARBA00022692"/>
    </source>
</evidence>
<evidence type="ECO:0000313" key="9">
    <source>
        <dbReference type="EMBL" id="GAN76512.1"/>
    </source>
</evidence>
<feature type="transmembrane region" description="Helical" evidence="7">
    <location>
        <begin position="464"/>
        <end position="490"/>
    </location>
</feature>
<evidence type="ECO:0000256" key="7">
    <source>
        <dbReference type="SAM" id="Phobius"/>
    </source>
</evidence>
<name>A0A0D6P4B3_9PROT</name>
<feature type="transmembrane region" description="Helical" evidence="7">
    <location>
        <begin position="142"/>
        <end position="164"/>
    </location>
</feature>
<feature type="transmembrane region" description="Helical" evidence="7">
    <location>
        <begin position="294"/>
        <end position="317"/>
    </location>
</feature>
<sequence>MPPDPPPPDTDRRGPPSRWLTLLRHLPTVLGLGLLGGAIYVIWREFRHLKLEQVTAALHSMPAHAVWAAAGWTFLAYFVLTFYDRLGTLYAGNHVSYRRAAFASFCAYALSHNLGLAAVSGAAVRYRLYSQWGLSPVQISKVVAFCSLTFGLGGMVLGGIILWLEPSTVPFFGPLLPAWVMRAIGSLLWSIVIGYITVSRVFGTVRLFGHTAELPQWRMSLLQVALATVDVAVTASIFYALLPPAHGLTWLRFVGVYLASYSAGLVANLPGGLGVFDGAMLIGLQPWMDKPHALGAILVFRLFYYVIPLFLAGGMFAGNELLVRGGSVWRRVRGRPASGAPGWSEPDFAVAALTGAVALCGVLLLVMGELVTRPDFTWIDADLAYVAYEAGQFVPSLIGAGLLVLAIGMSQRVTLAWGATLVLLLFGAMFTIAVGAHLWVAGTLLVAAVIMAPFRQLFYRHARLLAGPLSAETAVSLLALTGCVIALAAFERHVRFYADNAWWELVVSRNVPNGTRATVAVAVVLALVAIWRLIRPGHVRYLPWGAEARLQIARLGGQPPAAADGLVLGESGLAGLAFRRCGRILLAIGDPVGADSDRVSAVWRLRDLARQEGRDPAFWRAGPALLKVYRDLGLTALPLGADGTPEAATPGPQPAWREYLVCAAERDLNVLLPLLPLLDARAGTTEMAVAD</sequence>